<dbReference type="EMBL" id="AKHY01000194">
    <property type="protein sequence ID" value="EIT74468.1"/>
    <property type="molecule type" value="Genomic_DNA"/>
</dbReference>
<evidence type="ECO:0000313" key="2">
    <source>
        <dbReference type="Proteomes" id="UP000002812"/>
    </source>
</evidence>
<organism evidence="1 2">
    <name type="scientific">Aspergillus oryzae (strain 3.042)</name>
    <name type="common">Yellow koji mold</name>
    <dbReference type="NCBI Taxonomy" id="1160506"/>
    <lineage>
        <taxon>Eukaryota</taxon>
        <taxon>Fungi</taxon>
        <taxon>Dikarya</taxon>
        <taxon>Ascomycota</taxon>
        <taxon>Pezizomycotina</taxon>
        <taxon>Eurotiomycetes</taxon>
        <taxon>Eurotiomycetidae</taxon>
        <taxon>Eurotiales</taxon>
        <taxon>Aspergillaceae</taxon>
        <taxon>Aspergillus</taxon>
        <taxon>Aspergillus subgen. Circumdati</taxon>
    </lineage>
</organism>
<gene>
    <name evidence="1" type="ORF">Ao3042_09583</name>
</gene>
<proteinExistence type="predicted"/>
<accession>I8TL06</accession>
<dbReference type="AlphaFoldDB" id="I8TL06"/>
<reference evidence="2" key="2">
    <citation type="submission" date="2012-06" db="EMBL/GenBank/DDBJ databases">
        <title>Comparative genomic analyses of Aspergillus oryzae 3.042 and A. oryzae RIB40 for soy-sauce fermentation.</title>
        <authorList>
            <person name="Zhao G."/>
            <person name="Hou L."/>
            <person name="Wang C."/>
            <person name="Cao X."/>
        </authorList>
    </citation>
    <scope>NUCLEOTIDE SEQUENCE [LARGE SCALE GENOMIC DNA]</scope>
    <source>
        <strain evidence="2">3.042</strain>
    </source>
</reference>
<dbReference type="HOGENOM" id="CLU_2196380_0_0_1"/>
<dbReference type="Proteomes" id="UP000002812">
    <property type="component" value="Unassembled WGS sequence"/>
</dbReference>
<evidence type="ECO:0000313" key="1">
    <source>
        <dbReference type="EMBL" id="EIT74468.1"/>
    </source>
</evidence>
<sequence>MSMHSKDAANWSGIELIFEEVLMGRDAIDLPLLAVPFGLPGIFSLRVRSTGRHSAPDSLHRRQELGLYPEHFNCTPDSLVPSSRDHHLSATAELTDDMVRSICYRRGA</sequence>
<comment type="caution">
    <text evidence="1">The sequence shown here is derived from an EMBL/GenBank/DDBJ whole genome shotgun (WGS) entry which is preliminary data.</text>
</comment>
<protein>
    <submittedName>
        <fullName evidence="1">Uncharacterized protein</fullName>
    </submittedName>
</protein>
<reference evidence="1 2" key="1">
    <citation type="journal article" date="2012" name="Eukaryot. Cell">
        <title>Draft genome sequence of Aspergillus oryzae strain 3.042.</title>
        <authorList>
            <person name="Zhao G."/>
            <person name="Yao Y."/>
            <person name="Qi W."/>
            <person name="Wang C."/>
            <person name="Hou L."/>
            <person name="Zeng B."/>
            <person name="Cao X."/>
        </authorList>
    </citation>
    <scope>NUCLEOTIDE SEQUENCE [LARGE SCALE GENOMIC DNA]</scope>
    <source>
        <strain evidence="1 2">3.042</strain>
    </source>
</reference>
<name>I8TL06_ASPO3</name>